<keyword evidence="1" id="KW-1133">Transmembrane helix</keyword>
<keyword evidence="3" id="KW-1185">Reference proteome</keyword>
<keyword evidence="1" id="KW-0472">Membrane</keyword>
<feature type="transmembrane region" description="Helical" evidence="1">
    <location>
        <begin position="82"/>
        <end position="102"/>
    </location>
</feature>
<comment type="caution">
    <text evidence="2">The sequence shown here is derived from an EMBL/GenBank/DDBJ whole genome shotgun (WGS) entry which is preliminary data.</text>
</comment>
<evidence type="ECO:0000313" key="2">
    <source>
        <dbReference type="EMBL" id="RQH55533.1"/>
    </source>
</evidence>
<evidence type="ECO:0000313" key="3">
    <source>
        <dbReference type="Proteomes" id="UP000269154"/>
    </source>
</evidence>
<reference evidence="2 3" key="1">
    <citation type="journal article" date="2018" name="ACS Chem. Biol.">
        <title>Ketoreductase domain dysfunction expands chemodiversity: malyngamide biosynthesis in the cyanobacterium Okeania hirsuta.</title>
        <authorList>
            <person name="Moss N.A."/>
            <person name="Leao T."/>
            <person name="Rankin M."/>
            <person name="McCullough T.M."/>
            <person name="Qu P."/>
            <person name="Korobeynikov A."/>
            <person name="Smith J.L."/>
            <person name="Gerwick L."/>
            <person name="Gerwick W.H."/>
        </authorList>
    </citation>
    <scope>NUCLEOTIDE SEQUENCE [LARGE SCALE GENOMIC DNA]</scope>
    <source>
        <strain evidence="2 3">PAB10Feb10-1</strain>
    </source>
</reference>
<dbReference type="Proteomes" id="UP000269154">
    <property type="component" value="Unassembled WGS sequence"/>
</dbReference>
<keyword evidence="1" id="KW-0812">Transmembrane</keyword>
<dbReference type="RefSeq" id="WP_124144470.1">
    <property type="nucleotide sequence ID" value="NZ_CAWOKI010000022.1"/>
</dbReference>
<feature type="transmembrane region" description="Helical" evidence="1">
    <location>
        <begin position="56"/>
        <end position="76"/>
    </location>
</feature>
<accession>A0A3N6RRJ1</accession>
<feature type="transmembrane region" description="Helical" evidence="1">
    <location>
        <begin position="6"/>
        <end position="27"/>
    </location>
</feature>
<sequence length="117" mass="12799">MYSLPQPPYFLIAVGLLMSLSSGIVFAKLIKQLVKDWSVNPSTCNIVSMRGLTLQLPYLGIASGALIFLSSSLQLFGFTNLVAYSICLPLTVATGLVVWIQLTKILDKMERSITEES</sequence>
<proteinExistence type="predicted"/>
<dbReference type="AlphaFoldDB" id="A0A3N6RRJ1"/>
<evidence type="ECO:0000256" key="1">
    <source>
        <dbReference type="SAM" id="Phobius"/>
    </source>
</evidence>
<organism evidence="2 3">
    <name type="scientific">Okeania hirsuta</name>
    <dbReference type="NCBI Taxonomy" id="1458930"/>
    <lineage>
        <taxon>Bacteria</taxon>
        <taxon>Bacillati</taxon>
        <taxon>Cyanobacteriota</taxon>
        <taxon>Cyanophyceae</taxon>
        <taxon>Oscillatoriophycideae</taxon>
        <taxon>Oscillatoriales</taxon>
        <taxon>Microcoleaceae</taxon>
        <taxon>Okeania</taxon>
    </lineage>
</organism>
<dbReference type="OrthoDB" id="517257at2"/>
<gene>
    <name evidence="2" type="ORF">D5R40_01835</name>
</gene>
<dbReference type="EMBL" id="RCBY01000005">
    <property type="protein sequence ID" value="RQH55533.1"/>
    <property type="molecule type" value="Genomic_DNA"/>
</dbReference>
<name>A0A3N6RRJ1_9CYAN</name>
<protein>
    <submittedName>
        <fullName evidence="2">Uncharacterized protein</fullName>
    </submittedName>
</protein>